<dbReference type="InterPro" id="IPR016135">
    <property type="entry name" value="UBQ-conjugating_enzyme/RWD"/>
</dbReference>
<dbReference type="InterPro" id="IPR047548">
    <property type="entry name" value="Rcat_RBR_RNF14"/>
</dbReference>
<evidence type="ECO:0000256" key="11">
    <source>
        <dbReference type="PROSITE-ProRule" id="PRU00175"/>
    </source>
</evidence>
<feature type="domain" description="RING-type" evidence="13">
    <location>
        <begin position="212"/>
        <end position="261"/>
    </location>
</feature>
<evidence type="ECO:0000259" key="14">
    <source>
        <dbReference type="PROSITE" id="PS50908"/>
    </source>
</evidence>
<dbReference type="PROSITE" id="PS51873">
    <property type="entry name" value="TRIAD"/>
    <property type="match status" value="1"/>
</dbReference>
<dbReference type="Gene3D" id="3.10.110.10">
    <property type="entry name" value="Ubiquitin Conjugating Enzyme"/>
    <property type="match status" value="1"/>
</dbReference>
<sequence length="514" mass="59587">MDSEQQKDEINALESIYQDEEFSYHIENDLYQVTLKIFILLPDNFSLNYKVNIEKGEENRKIIISHLPPLTLLITLPSNYPSKAPPKFILRSSWLDRKSSTKLCQNLDNIWKKNPNQEILFSWICFLQNETLEILKIHDSYNIDHLYNSFVLPKIDAPEQSKPKIKHFAKNQCALDKRAILDKLNDCDPVQMLIDYNSVRKKIIFRKNFHSCKICFSDKVGENCTQFLPCEHIFCKDCIAGYLEIKIKEGEVSNILCPEDNCSSEVSSIQVKDLVSNELFSKYDSLLLSTALDTMTDTIYCPRKVCQYPASKESTENMATCPNCFYSFCTFCKSVYHGINPCKTIPEEKLKILEEYKNGSPEEKAKLEMQYGKKQLQTLLDTYLSEQWLRENSKDCPKCSTSIEKSDGCNKMSCWKCSCYFCWICLRILDKRFPYAHYRDEKSPCFNLLFHGVERNDHIDDYEDVDDNDDDDDDDDVNDDDDEGDNNEIVMNILNYGVENLVVVDGDVIDIADG</sequence>
<evidence type="ECO:0000256" key="7">
    <source>
        <dbReference type="ARBA" id="ARBA00022771"/>
    </source>
</evidence>
<dbReference type="Gene3D" id="3.30.40.10">
    <property type="entry name" value="Zinc/RING finger domain, C3HC4 (zinc finger)"/>
    <property type="match status" value="1"/>
</dbReference>
<evidence type="ECO:0000256" key="8">
    <source>
        <dbReference type="ARBA" id="ARBA00022786"/>
    </source>
</evidence>
<dbReference type="SMART" id="SM00647">
    <property type="entry name" value="IBR"/>
    <property type="match status" value="2"/>
</dbReference>
<dbReference type="CDD" id="cd23820">
    <property type="entry name" value="RWD_RNF14"/>
    <property type="match status" value="1"/>
</dbReference>
<dbReference type="SUPFAM" id="SSF54495">
    <property type="entry name" value="UBC-like"/>
    <property type="match status" value="1"/>
</dbReference>
<dbReference type="CDD" id="cd16628">
    <property type="entry name" value="RING-HC_RBR_RNF14"/>
    <property type="match status" value="1"/>
</dbReference>
<evidence type="ECO:0000313" key="16">
    <source>
        <dbReference type="EMBL" id="KAL3396828.1"/>
    </source>
</evidence>
<dbReference type="Pfam" id="PF01485">
    <property type="entry name" value="IBR"/>
    <property type="match status" value="1"/>
</dbReference>
<evidence type="ECO:0000256" key="9">
    <source>
        <dbReference type="ARBA" id="ARBA00022833"/>
    </source>
</evidence>
<evidence type="ECO:0000256" key="3">
    <source>
        <dbReference type="ARBA" id="ARBA00012251"/>
    </source>
</evidence>
<evidence type="ECO:0000256" key="6">
    <source>
        <dbReference type="ARBA" id="ARBA00022737"/>
    </source>
</evidence>
<dbReference type="CDD" id="cd20354">
    <property type="entry name" value="Rcat_RBR_RNF14"/>
    <property type="match status" value="1"/>
</dbReference>
<comment type="pathway">
    <text evidence="2">Protein modification; protein ubiquitination.</text>
</comment>
<dbReference type="Pfam" id="PF05773">
    <property type="entry name" value="RWD"/>
    <property type="match status" value="1"/>
</dbReference>
<dbReference type="Gene3D" id="2.20.25.20">
    <property type="match status" value="1"/>
</dbReference>
<evidence type="ECO:0000256" key="2">
    <source>
        <dbReference type="ARBA" id="ARBA00004906"/>
    </source>
</evidence>
<dbReference type="InterPro" id="IPR013083">
    <property type="entry name" value="Znf_RING/FYVE/PHD"/>
</dbReference>
<dbReference type="InterPro" id="IPR017907">
    <property type="entry name" value="Znf_RING_CS"/>
</dbReference>
<dbReference type="CDD" id="cd20341">
    <property type="entry name" value="BRcat_RBR_RNF14"/>
    <property type="match status" value="1"/>
</dbReference>
<dbReference type="InterPro" id="IPR002867">
    <property type="entry name" value="IBR_dom"/>
</dbReference>
<feature type="region of interest" description="Disordered" evidence="12">
    <location>
        <begin position="460"/>
        <end position="486"/>
    </location>
</feature>
<evidence type="ECO:0000259" key="13">
    <source>
        <dbReference type="PROSITE" id="PS50089"/>
    </source>
</evidence>
<dbReference type="InterPro" id="IPR031127">
    <property type="entry name" value="E3_UB_ligase_RBR"/>
</dbReference>
<evidence type="ECO:0000256" key="5">
    <source>
        <dbReference type="ARBA" id="ARBA00022723"/>
    </source>
</evidence>
<evidence type="ECO:0000259" key="15">
    <source>
        <dbReference type="PROSITE" id="PS51873"/>
    </source>
</evidence>
<evidence type="ECO:0000256" key="10">
    <source>
        <dbReference type="ARBA" id="ARBA00044508"/>
    </source>
</evidence>
<feature type="domain" description="RING-type" evidence="15">
    <location>
        <begin position="208"/>
        <end position="449"/>
    </location>
</feature>
<dbReference type="InterPro" id="IPR044066">
    <property type="entry name" value="TRIAD_supradom"/>
</dbReference>
<keyword evidence="8" id="KW-0833">Ubl conjugation pathway</keyword>
<keyword evidence="7 11" id="KW-0863">Zinc-finger</keyword>
<dbReference type="AlphaFoldDB" id="A0ABD2WW80"/>
<dbReference type="SUPFAM" id="SSF57850">
    <property type="entry name" value="RING/U-box"/>
    <property type="match status" value="3"/>
</dbReference>
<dbReference type="EC" id="2.3.2.31" evidence="3"/>
<dbReference type="InterPro" id="IPR001841">
    <property type="entry name" value="Znf_RING"/>
</dbReference>
<dbReference type="EMBL" id="JBJJXI010000069">
    <property type="protein sequence ID" value="KAL3396828.1"/>
    <property type="molecule type" value="Genomic_DNA"/>
</dbReference>
<comment type="caution">
    <text evidence="16">The sequence shown here is derived from an EMBL/GenBank/DDBJ whole genome shotgun (WGS) entry which is preliminary data.</text>
</comment>
<dbReference type="FunFam" id="3.30.40.10:FF:000137">
    <property type="entry name" value="RanBP-type and C3HC4-type zinc finger-containing protein 1"/>
    <property type="match status" value="1"/>
</dbReference>
<gene>
    <name evidence="16" type="ORF">TKK_009401</name>
</gene>
<dbReference type="SMART" id="SM00184">
    <property type="entry name" value="RING"/>
    <property type="match status" value="1"/>
</dbReference>
<dbReference type="InterPro" id="IPR006575">
    <property type="entry name" value="RWD_dom"/>
</dbReference>
<evidence type="ECO:0000313" key="17">
    <source>
        <dbReference type="Proteomes" id="UP001627154"/>
    </source>
</evidence>
<dbReference type="GO" id="GO:0061630">
    <property type="term" value="F:ubiquitin protein ligase activity"/>
    <property type="evidence" value="ECO:0007669"/>
    <property type="project" value="UniProtKB-EC"/>
</dbReference>
<organism evidence="16 17">
    <name type="scientific">Trichogramma kaykai</name>
    <dbReference type="NCBI Taxonomy" id="54128"/>
    <lineage>
        <taxon>Eukaryota</taxon>
        <taxon>Metazoa</taxon>
        <taxon>Ecdysozoa</taxon>
        <taxon>Arthropoda</taxon>
        <taxon>Hexapoda</taxon>
        <taxon>Insecta</taxon>
        <taxon>Pterygota</taxon>
        <taxon>Neoptera</taxon>
        <taxon>Endopterygota</taxon>
        <taxon>Hymenoptera</taxon>
        <taxon>Apocrita</taxon>
        <taxon>Proctotrupomorpha</taxon>
        <taxon>Chalcidoidea</taxon>
        <taxon>Trichogrammatidae</taxon>
        <taxon>Trichogramma</taxon>
    </lineage>
</organism>
<name>A0ABD2WW80_9HYME</name>
<comment type="similarity">
    <text evidence="10">Belongs to the RBR family. RNF14 subfamily.</text>
</comment>
<keyword evidence="17" id="KW-1185">Reference proteome</keyword>
<dbReference type="GO" id="GO:0008270">
    <property type="term" value="F:zinc ion binding"/>
    <property type="evidence" value="ECO:0007669"/>
    <property type="project" value="UniProtKB-KW"/>
</dbReference>
<accession>A0ABD2WW80</accession>
<evidence type="ECO:0000256" key="12">
    <source>
        <dbReference type="SAM" id="MobiDB-lite"/>
    </source>
</evidence>
<dbReference type="PANTHER" id="PTHR11685">
    <property type="entry name" value="RBR FAMILY RING FINGER AND IBR DOMAIN-CONTAINING"/>
    <property type="match status" value="1"/>
</dbReference>
<dbReference type="SMART" id="SM00591">
    <property type="entry name" value="RWD"/>
    <property type="match status" value="1"/>
</dbReference>
<evidence type="ECO:0000256" key="4">
    <source>
        <dbReference type="ARBA" id="ARBA00022679"/>
    </source>
</evidence>
<keyword evidence="4" id="KW-0808">Transferase</keyword>
<dbReference type="PROSITE" id="PS50908">
    <property type="entry name" value="RWD"/>
    <property type="match status" value="1"/>
</dbReference>
<dbReference type="Gene3D" id="1.20.120.1750">
    <property type="match status" value="1"/>
</dbReference>
<dbReference type="PROSITE" id="PS00518">
    <property type="entry name" value="ZF_RING_1"/>
    <property type="match status" value="1"/>
</dbReference>
<dbReference type="Pfam" id="PF22191">
    <property type="entry name" value="IBR_1"/>
    <property type="match status" value="1"/>
</dbReference>
<evidence type="ECO:0000256" key="1">
    <source>
        <dbReference type="ARBA" id="ARBA00001798"/>
    </source>
</evidence>
<dbReference type="InterPro" id="IPR031128">
    <property type="entry name" value="RNF14_RING-HC_Zfn"/>
</dbReference>
<keyword evidence="9" id="KW-0862">Zinc</keyword>
<feature type="domain" description="RWD" evidence="14">
    <location>
        <begin position="8"/>
        <end position="134"/>
    </location>
</feature>
<keyword evidence="6" id="KW-0677">Repeat</keyword>
<protein>
    <recommendedName>
        <fullName evidence="3">RBR-type E3 ubiquitin transferase</fullName>
        <ecNumber evidence="3">2.3.2.31</ecNumber>
    </recommendedName>
</protein>
<comment type="catalytic activity">
    <reaction evidence="1">
        <text>[E2 ubiquitin-conjugating enzyme]-S-ubiquitinyl-L-cysteine + [acceptor protein]-L-lysine = [E2 ubiquitin-conjugating enzyme]-L-cysteine + [acceptor protein]-N(6)-ubiquitinyl-L-lysine.</text>
        <dbReference type="EC" id="2.3.2.31"/>
    </reaction>
</comment>
<proteinExistence type="inferred from homology"/>
<reference evidence="16 17" key="1">
    <citation type="journal article" date="2024" name="bioRxiv">
        <title>A reference genome for Trichogramma kaykai: A tiny desert-dwelling parasitoid wasp with competing sex-ratio distorters.</title>
        <authorList>
            <person name="Culotta J."/>
            <person name="Lindsey A.R."/>
        </authorList>
    </citation>
    <scope>NUCLEOTIDE SEQUENCE [LARGE SCALE GENOMIC DNA]</scope>
    <source>
        <strain evidence="16 17">KSX58</strain>
    </source>
</reference>
<dbReference type="PROSITE" id="PS50089">
    <property type="entry name" value="ZF_RING_2"/>
    <property type="match status" value="1"/>
</dbReference>
<keyword evidence="5" id="KW-0479">Metal-binding</keyword>
<dbReference type="Proteomes" id="UP001627154">
    <property type="component" value="Unassembled WGS sequence"/>
</dbReference>